<dbReference type="Proteomes" id="UP000820669">
    <property type="component" value="Unassembled WGS sequence"/>
</dbReference>
<keyword evidence="3 6" id="KW-0812">Transmembrane</keyword>
<feature type="transmembrane region" description="Helical" evidence="6">
    <location>
        <begin position="344"/>
        <end position="363"/>
    </location>
</feature>
<feature type="transmembrane region" description="Helical" evidence="6">
    <location>
        <begin position="249"/>
        <end position="270"/>
    </location>
</feature>
<comment type="caution">
    <text evidence="7">The sequence shown here is derived from an EMBL/GenBank/DDBJ whole genome shotgun (WGS) entry which is preliminary data.</text>
</comment>
<protein>
    <submittedName>
        <fullName evidence="7">Divalent metal cation transporter</fullName>
    </submittedName>
</protein>
<evidence type="ECO:0000256" key="1">
    <source>
        <dbReference type="ARBA" id="ARBA00004141"/>
    </source>
</evidence>
<keyword evidence="8" id="KW-1185">Reference proteome</keyword>
<feature type="transmembrane region" description="Helical" evidence="6">
    <location>
        <begin position="408"/>
        <end position="430"/>
    </location>
</feature>
<dbReference type="InterPro" id="IPR001046">
    <property type="entry name" value="NRAMP_fam"/>
</dbReference>
<proteinExistence type="predicted"/>
<feature type="transmembrane region" description="Helical" evidence="6">
    <location>
        <begin position="203"/>
        <end position="228"/>
    </location>
</feature>
<dbReference type="PANTHER" id="PTHR11706">
    <property type="entry name" value="SOLUTE CARRIER PROTEIN FAMILY 11 MEMBER"/>
    <property type="match status" value="1"/>
</dbReference>
<gene>
    <name evidence="7" type="ORF">HF526_27570</name>
</gene>
<dbReference type="PANTHER" id="PTHR11706:SF33">
    <property type="entry name" value="NATURAL RESISTANCE-ASSOCIATED MACROPHAGE PROTEIN 2"/>
    <property type="match status" value="1"/>
</dbReference>
<evidence type="ECO:0000313" key="8">
    <source>
        <dbReference type="Proteomes" id="UP000820669"/>
    </source>
</evidence>
<evidence type="ECO:0000256" key="5">
    <source>
        <dbReference type="ARBA" id="ARBA00023136"/>
    </source>
</evidence>
<accession>A0ABX1SHI3</accession>
<keyword evidence="2" id="KW-0813">Transport</keyword>
<organism evidence="7 8">
    <name type="scientific">Pseudonocardia acidicola</name>
    <dbReference type="NCBI Taxonomy" id="2724939"/>
    <lineage>
        <taxon>Bacteria</taxon>
        <taxon>Bacillati</taxon>
        <taxon>Actinomycetota</taxon>
        <taxon>Actinomycetes</taxon>
        <taxon>Pseudonocardiales</taxon>
        <taxon>Pseudonocardiaceae</taxon>
        <taxon>Pseudonocardia</taxon>
    </lineage>
</organism>
<dbReference type="RefSeq" id="WP_169384497.1">
    <property type="nucleotide sequence ID" value="NZ_JAAXLA010000071.1"/>
</dbReference>
<evidence type="ECO:0000256" key="6">
    <source>
        <dbReference type="SAM" id="Phobius"/>
    </source>
</evidence>
<keyword evidence="5 6" id="KW-0472">Membrane</keyword>
<evidence type="ECO:0000313" key="7">
    <source>
        <dbReference type="EMBL" id="NMI01034.1"/>
    </source>
</evidence>
<feature type="transmembrane region" description="Helical" evidence="6">
    <location>
        <begin position="299"/>
        <end position="323"/>
    </location>
</feature>
<name>A0ABX1SHI3_9PSEU</name>
<dbReference type="Pfam" id="PF01566">
    <property type="entry name" value="Nramp"/>
    <property type="match status" value="1"/>
</dbReference>
<reference evidence="7 8" key="1">
    <citation type="submission" date="2020-04" db="EMBL/GenBank/DDBJ databases">
        <authorList>
            <person name="Klaysubun C."/>
            <person name="Duangmal K."/>
            <person name="Lipun K."/>
        </authorList>
    </citation>
    <scope>NUCLEOTIDE SEQUENCE [LARGE SCALE GENOMIC DNA]</scope>
    <source>
        <strain evidence="7 8">K10HN5</strain>
    </source>
</reference>
<evidence type="ECO:0000256" key="3">
    <source>
        <dbReference type="ARBA" id="ARBA00022692"/>
    </source>
</evidence>
<evidence type="ECO:0000256" key="4">
    <source>
        <dbReference type="ARBA" id="ARBA00022989"/>
    </source>
</evidence>
<feature type="transmembrane region" description="Helical" evidence="6">
    <location>
        <begin position="104"/>
        <end position="130"/>
    </location>
</feature>
<dbReference type="EMBL" id="JAAXLA010000071">
    <property type="protein sequence ID" value="NMI01034.1"/>
    <property type="molecule type" value="Genomic_DNA"/>
</dbReference>
<keyword evidence="4 6" id="KW-1133">Transmembrane helix</keyword>
<feature type="transmembrane region" description="Helical" evidence="6">
    <location>
        <begin position="29"/>
        <end position="53"/>
    </location>
</feature>
<evidence type="ECO:0000256" key="2">
    <source>
        <dbReference type="ARBA" id="ARBA00022448"/>
    </source>
</evidence>
<feature type="transmembrane region" description="Helical" evidence="6">
    <location>
        <begin position="375"/>
        <end position="396"/>
    </location>
</feature>
<feature type="transmembrane region" description="Helical" evidence="6">
    <location>
        <begin position="136"/>
        <end position="156"/>
    </location>
</feature>
<sequence>MLDGPAASETATATSPAVAGTGRRRAARLLMLLGPGVMVMLADTDAGSVITAAQSGAQYGYQLVLSQLILIPILYLVQEMTVRLGLVTGRGHGALIRQIFGSRWALLSAGTLFVACVGALITEFAGLAGVGALVGLPRLVSIGVPAVALVGLVLAGRYRRVEVVGITVGALELLFIPAAIIARPDPGALLHGLANPIQFSTPYLTLLAANVGAVIMPWMVFYQQGAVIDKGRRGLSVRQALRSSRLDTAVGSVVTQVIMIAVVVAVAATIGTRDPGAQLNDIASIADALTPFLGRTNAVLFFGLGMIGAAVIAALVVALAGAWGMSEVLGWRHSLDDSPARATGFYALAVLGTVSGAGLVLFWPNLVALSVDVEVMNSCLLPVVLGFLLLLERRALPAEMRMTGPWRVATYVLTGLVIGLGLFTVVQTVANA</sequence>
<comment type="subcellular location">
    <subcellularLocation>
        <location evidence="1">Membrane</location>
        <topology evidence="1">Multi-pass membrane protein</topology>
    </subcellularLocation>
</comment>
<feature type="transmembrane region" description="Helical" evidence="6">
    <location>
        <begin position="163"/>
        <end position="183"/>
    </location>
</feature>